<organism evidence="1 2">
    <name type="scientific">Ruminococcus flavefaciens</name>
    <dbReference type="NCBI Taxonomy" id="1265"/>
    <lineage>
        <taxon>Bacteria</taxon>
        <taxon>Bacillati</taxon>
        <taxon>Bacillota</taxon>
        <taxon>Clostridia</taxon>
        <taxon>Eubacteriales</taxon>
        <taxon>Oscillospiraceae</taxon>
        <taxon>Ruminococcus</taxon>
    </lineage>
</organism>
<evidence type="ECO:0000313" key="1">
    <source>
        <dbReference type="EMBL" id="SEH37556.1"/>
    </source>
</evidence>
<dbReference type="RefSeq" id="WP_081348063.1">
    <property type="nucleotide sequence ID" value="NZ_FNWV01000001.1"/>
</dbReference>
<dbReference type="Gene3D" id="1.20.5.2950">
    <property type="match status" value="1"/>
</dbReference>
<proteinExistence type="predicted"/>
<dbReference type="EMBL" id="FNWV01000001">
    <property type="protein sequence ID" value="SEH37556.1"/>
    <property type="molecule type" value="Genomic_DNA"/>
</dbReference>
<sequence length="102" mass="11312">MASEAVKKILEAEAISDKKNAEARRQRDDIISSASGSSSLAIQKKIAEATSEAVKIREGYNEKLKEYEKNAESECTKKIGSIKQLAEKNMESAVNEIISRFF</sequence>
<name>A0A1H6HPY8_RUMFL</name>
<reference evidence="1 2" key="1">
    <citation type="submission" date="2016-10" db="EMBL/GenBank/DDBJ databases">
        <authorList>
            <person name="de Groot N.N."/>
        </authorList>
    </citation>
    <scope>NUCLEOTIDE SEQUENCE [LARGE SCALE GENOMIC DNA]</scope>
    <source>
        <strain evidence="1 2">YAD2003</strain>
    </source>
</reference>
<protein>
    <submittedName>
        <fullName evidence="1">Uncharacterized protein</fullName>
    </submittedName>
</protein>
<dbReference type="Proteomes" id="UP000183190">
    <property type="component" value="Unassembled WGS sequence"/>
</dbReference>
<dbReference type="AlphaFoldDB" id="A0A1H6HPY8"/>
<gene>
    <name evidence="1" type="ORF">SAMN02910265_00132</name>
</gene>
<evidence type="ECO:0000313" key="2">
    <source>
        <dbReference type="Proteomes" id="UP000183190"/>
    </source>
</evidence>
<accession>A0A1H6HPY8</accession>